<feature type="transmembrane region" description="Helical" evidence="6">
    <location>
        <begin position="94"/>
        <end position="114"/>
    </location>
</feature>
<keyword evidence="4 6" id="KW-0472">Membrane</keyword>
<feature type="domain" description="Rhodopsin" evidence="7">
    <location>
        <begin position="1"/>
        <end position="105"/>
    </location>
</feature>
<feature type="transmembrane region" description="Helical" evidence="6">
    <location>
        <begin position="55"/>
        <end position="73"/>
    </location>
</feature>
<protein>
    <recommendedName>
        <fullName evidence="7">Rhodopsin domain-containing protein</fullName>
    </recommendedName>
</protein>
<dbReference type="PANTHER" id="PTHR33048:SF47">
    <property type="entry name" value="INTEGRAL MEMBRANE PROTEIN-RELATED"/>
    <property type="match status" value="1"/>
</dbReference>
<comment type="caution">
    <text evidence="8">The sequence shown here is derived from an EMBL/GenBank/DDBJ whole genome shotgun (WGS) entry which is preliminary data.</text>
</comment>
<evidence type="ECO:0000256" key="2">
    <source>
        <dbReference type="ARBA" id="ARBA00022692"/>
    </source>
</evidence>
<dbReference type="InterPro" id="IPR052337">
    <property type="entry name" value="SAT4-like"/>
</dbReference>
<keyword evidence="2 6" id="KW-0812">Transmembrane</keyword>
<dbReference type="InterPro" id="IPR049326">
    <property type="entry name" value="Rhodopsin_dom_fungi"/>
</dbReference>
<evidence type="ECO:0000256" key="6">
    <source>
        <dbReference type="SAM" id="Phobius"/>
    </source>
</evidence>
<evidence type="ECO:0000256" key="4">
    <source>
        <dbReference type="ARBA" id="ARBA00023136"/>
    </source>
</evidence>
<keyword evidence="9" id="KW-1185">Reference proteome</keyword>
<proteinExistence type="inferred from homology"/>
<evidence type="ECO:0000259" key="7">
    <source>
        <dbReference type="Pfam" id="PF20684"/>
    </source>
</evidence>
<name>A0ABR4I4B3_9EURO</name>
<keyword evidence="3 6" id="KW-1133">Transmembrane helix</keyword>
<evidence type="ECO:0000313" key="9">
    <source>
        <dbReference type="Proteomes" id="UP001610334"/>
    </source>
</evidence>
<sequence length="165" mass="18191">MRIFPFRREKTAALIGIVADAVLYAACIGVAIGSLVRCARLERINDAYCRYNSGAQLILTSMIDVVTDFYILILPVPRLLKLQVNRKQKIGSCMTFASGLGLVVLCFTCSNGIADSVGKAPAQRVSPGWVQGRNAQFSYGPDSEMQQWERLKGDRGQGSIMDRER</sequence>
<dbReference type="Proteomes" id="UP001610334">
    <property type="component" value="Unassembled WGS sequence"/>
</dbReference>
<feature type="transmembrane region" description="Helical" evidence="6">
    <location>
        <begin position="12"/>
        <end position="35"/>
    </location>
</feature>
<accession>A0ABR4I4B3</accession>
<reference evidence="8 9" key="1">
    <citation type="submission" date="2024-07" db="EMBL/GenBank/DDBJ databases">
        <title>Section-level genome sequencing and comparative genomics of Aspergillus sections Usti and Cavernicolus.</title>
        <authorList>
            <consortium name="Lawrence Berkeley National Laboratory"/>
            <person name="Nybo J.L."/>
            <person name="Vesth T.C."/>
            <person name="Theobald S."/>
            <person name="Frisvad J.C."/>
            <person name="Larsen T.O."/>
            <person name="Kjaerboelling I."/>
            <person name="Rothschild-Mancinelli K."/>
            <person name="Lyhne E.K."/>
            <person name="Kogle M.E."/>
            <person name="Barry K."/>
            <person name="Clum A."/>
            <person name="Na H."/>
            <person name="Ledsgaard L."/>
            <person name="Lin J."/>
            <person name="Lipzen A."/>
            <person name="Kuo A."/>
            <person name="Riley R."/>
            <person name="Mondo S."/>
            <person name="Labutti K."/>
            <person name="Haridas S."/>
            <person name="Pangalinan J."/>
            <person name="Salamov A.A."/>
            <person name="Simmons B.A."/>
            <person name="Magnuson J.K."/>
            <person name="Chen J."/>
            <person name="Drula E."/>
            <person name="Henrissat B."/>
            <person name="Wiebenga A."/>
            <person name="Lubbers R.J."/>
            <person name="Gomes A.C."/>
            <person name="Makela M.R."/>
            <person name="Stajich J."/>
            <person name="Grigoriev I.V."/>
            <person name="Mortensen U.H."/>
            <person name="De Vries R.P."/>
            <person name="Baker S.E."/>
            <person name="Andersen M.R."/>
        </authorList>
    </citation>
    <scope>NUCLEOTIDE SEQUENCE [LARGE SCALE GENOMIC DNA]</scope>
    <source>
        <strain evidence="8 9">CBS 588.65</strain>
    </source>
</reference>
<comment type="subcellular location">
    <subcellularLocation>
        <location evidence="1">Membrane</location>
        <topology evidence="1">Multi-pass membrane protein</topology>
    </subcellularLocation>
</comment>
<evidence type="ECO:0000256" key="3">
    <source>
        <dbReference type="ARBA" id="ARBA00022989"/>
    </source>
</evidence>
<dbReference type="PANTHER" id="PTHR33048">
    <property type="entry name" value="PTH11-LIKE INTEGRAL MEMBRANE PROTEIN (AFU_ORTHOLOGUE AFUA_5G11245)"/>
    <property type="match status" value="1"/>
</dbReference>
<organism evidence="8 9">
    <name type="scientific">Aspergillus granulosus</name>
    <dbReference type="NCBI Taxonomy" id="176169"/>
    <lineage>
        <taxon>Eukaryota</taxon>
        <taxon>Fungi</taxon>
        <taxon>Dikarya</taxon>
        <taxon>Ascomycota</taxon>
        <taxon>Pezizomycotina</taxon>
        <taxon>Eurotiomycetes</taxon>
        <taxon>Eurotiomycetidae</taxon>
        <taxon>Eurotiales</taxon>
        <taxon>Aspergillaceae</taxon>
        <taxon>Aspergillus</taxon>
        <taxon>Aspergillus subgen. Nidulantes</taxon>
    </lineage>
</organism>
<evidence type="ECO:0000313" key="8">
    <source>
        <dbReference type="EMBL" id="KAL2822595.1"/>
    </source>
</evidence>
<dbReference type="Pfam" id="PF20684">
    <property type="entry name" value="Fung_rhodopsin"/>
    <property type="match status" value="1"/>
</dbReference>
<dbReference type="EMBL" id="JBFXLT010000002">
    <property type="protein sequence ID" value="KAL2822595.1"/>
    <property type="molecule type" value="Genomic_DNA"/>
</dbReference>
<evidence type="ECO:0000256" key="1">
    <source>
        <dbReference type="ARBA" id="ARBA00004141"/>
    </source>
</evidence>
<evidence type="ECO:0000256" key="5">
    <source>
        <dbReference type="ARBA" id="ARBA00038359"/>
    </source>
</evidence>
<comment type="similarity">
    <text evidence="5">Belongs to the SAT4 family.</text>
</comment>
<gene>
    <name evidence="8" type="ORF">BJX63DRAFT_377090</name>
</gene>